<evidence type="ECO:0000313" key="2">
    <source>
        <dbReference type="EMBL" id="ORZ32089.1"/>
    </source>
</evidence>
<dbReference type="OrthoDB" id="275715at2759"/>
<sequence length="105" mass="12241">MPTPERRTVVHRRSLAEFRSNISLTDPDAITQAFLVAEVQIDNLTHQLQHLNQLHRDHVAGKQSLIVPVDVHVRQEEQLVRKRPSEEAAQERLRREKERQELRGG</sequence>
<accession>A0A1Y2HBZ3</accession>
<keyword evidence="3" id="KW-1185">Reference proteome</keyword>
<evidence type="ECO:0000256" key="1">
    <source>
        <dbReference type="SAM" id="MobiDB-lite"/>
    </source>
</evidence>
<comment type="caution">
    <text evidence="2">The sequence shown here is derived from an EMBL/GenBank/DDBJ whole genome shotgun (WGS) entry which is preliminary data.</text>
</comment>
<gene>
    <name evidence="2" type="ORF">BCR44DRAFT_1441051</name>
</gene>
<protein>
    <submittedName>
        <fullName evidence="2">Uncharacterized protein</fullName>
    </submittedName>
</protein>
<feature type="region of interest" description="Disordered" evidence="1">
    <location>
        <begin position="77"/>
        <end position="105"/>
    </location>
</feature>
<evidence type="ECO:0000313" key="3">
    <source>
        <dbReference type="Proteomes" id="UP000193411"/>
    </source>
</evidence>
<organism evidence="2 3">
    <name type="scientific">Catenaria anguillulae PL171</name>
    <dbReference type="NCBI Taxonomy" id="765915"/>
    <lineage>
        <taxon>Eukaryota</taxon>
        <taxon>Fungi</taxon>
        <taxon>Fungi incertae sedis</taxon>
        <taxon>Blastocladiomycota</taxon>
        <taxon>Blastocladiomycetes</taxon>
        <taxon>Blastocladiales</taxon>
        <taxon>Catenariaceae</taxon>
        <taxon>Catenaria</taxon>
    </lineage>
</organism>
<dbReference type="Proteomes" id="UP000193411">
    <property type="component" value="Unassembled WGS sequence"/>
</dbReference>
<dbReference type="AlphaFoldDB" id="A0A1Y2HBZ3"/>
<reference evidence="2 3" key="1">
    <citation type="submission" date="2016-07" db="EMBL/GenBank/DDBJ databases">
        <title>Pervasive Adenine N6-methylation of Active Genes in Fungi.</title>
        <authorList>
            <consortium name="DOE Joint Genome Institute"/>
            <person name="Mondo S.J."/>
            <person name="Dannebaum R.O."/>
            <person name="Kuo R.C."/>
            <person name="Labutti K."/>
            <person name="Haridas S."/>
            <person name="Kuo A."/>
            <person name="Salamov A."/>
            <person name="Ahrendt S.R."/>
            <person name="Lipzen A."/>
            <person name="Sullivan W."/>
            <person name="Andreopoulos W.B."/>
            <person name="Clum A."/>
            <person name="Lindquist E."/>
            <person name="Daum C."/>
            <person name="Ramamoorthy G.K."/>
            <person name="Gryganskyi A."/>
            <person name="Culley D."/>
            <person name="Magnuson J.K."/>
            <person name="James T.Y."/>
            <person name="O'Malley M.A."/>
            <person name="Stajich J.E."/>
            <person name="Spatafora J.W."/>
            <person name="Visel A."/>
            <person name="Grigoriev I.V."/>
        </authorList>
    </citation>
    <scope>NUCLEOTIDE SEQUENCE [LARGE SCALE GENOMIC DNA]</scope>
    <source>
        <strain evidence="2 3">PL171</strain>
    </source>
</reference>
<name>A0A1Y2HBZ3_9FUNG</name>
<proteinExistence type="predicted"/>
<dbReference type="EMBL" id="MCFL01000051">
    <property type="protein sequence ID" value="ORZ32089.1"/>
    <property type="molecule type" value="Genomic_DNA"/>
</dbReference>